<feature type="transmembrane region" description="Helical" evidence="5">
    <location>
        <begin position="51"/>
        <end position="69"/>
    </location>
</feature>
<comment type="caution">
    <text evidence="6">The sequence shown here is derived from an EMBL/GenBank/DDBJ whole genome shotgun (WGS) entry which is preliminary data.</text>
</comment>
<name>A0AAD6XUP6_9AGAR</name>
<evidence type="ECO:0000256" key="4">
    <source>
        <dbReference type="ARBA" id="ARBA00023136"/>
    </source>
</evidence>
<keyword evidence="5" id="KW-0256">Endoplasmic reticulum</keyword>
<evidence type="ECO:0000313" key="6">
    <source>
        <dbReference type="EMBL" id="KAJ7097096.1"/>
    </source>
</evidence>
<evidence type="ECO:0000256" key="3">
    <source>
        <dbReference type="ARBA" id="ARBA00022989"/>
    </source>
</evidence>
<keyword evidence="4 5" id="KW-0472">Membrane</keyword>
<keyword evidence="5" id="KW-0489">Methyltransferase</keyword>
<proteinExistence type="inferred from homology"/>
<reference evidence="6" key="1">
    <citation type="submission" date="2023-03" db="EMBL/GenBank/DDBJ databases">
        <title>Massive genome expansion in bonnet fungi (Mycena s.s.) driven by repeated elements and novel gene families across ecological guilds.</title>
        <authorList>
            <consortium name="Lawrence Berkeley National Laboratory"/>
            <person name="Harder C.B."/>
            <person name="Miyauchi S."/>
            <person name="Viragh M."/>
            <person name="Kuo A."/>
            <person name="Thoen E."/>
            <person name="Andreopoulos B."/>
            <person name="Lu D."/>
            <person name="Skrede I."/>
            <person name="Drula E."/>
            <person name="Henrissat B."/>
            <person name="Morin E."/>
            <person name="Kohler A."/>
            <person name="Barry K."/>
            <person name="LaButti K."/>
            <person name="Morin E."/>
            <person name="Salamov A."/>
            <person name="Lipzen A."/>
            <person name="Mereny Z."/>
            <person name="Hegedus B."/>
            <person name="Baldrian P."/>
            <person name="Stursova M."/>
            <person name="Weitz H."/>
            <person name="Taylor A."/>
            <person name="Grigoriev I.V."/>
            <person name="Nagy L.G."/>
            <person name="Martin F."/>
            <person name="Kauserud H."/>
        </authorList>
    </citation>
    <scope>NUCLEOTIDE SEQUENCE</scope>
    <source>
        <strain evidence="6">CBHHK173m</strain>
    </source>
</reference>
<organism evidence="6 7">
    <name type="scientific">Mycena belliarum</name>
    <dbReference type="NCBI Taxonomy" id="1033014"/>
    <lineage>
        <taxon>Eukaryota</taxon>
        <taxon>Fungi</taxon>
        <taxon>Dikarya</taxon>
        <taxon>Basidiomycota</taxon>
        <taxon>Agaricomycotina</taxon>
        <taxon>Agaricomycetes</taxon>
        <taxon>Agaricomycetidae</taxon>
        <taxon>Agaricales</taxon>
        <taxon>Marasmiineae</taxon>
        <taxon>Mycenaceae</taxon>
        <taxon>Mycena</taxon>
    </lineage>
</organism>
<dbReference type="PANTHER" id="PTHR12714:SF24">
    <property type="entry name" value="SLR1182 PROTEIN"/>
    <property type="match status" value="1"/>
</dbReference>
<gene>
    <name evidence="6" type="ORF">B0H15DRAFT_797816</name>
</gene>
<evidence type="ECO:0000313" key="7">
    <source>
        <dbReference type="Proteomes" id="UP001222325"/>
    </source>
</evidence>
<keyword evidence="5" id="KW-0808">Transferase</keyword>
<evidence type="ECO:0000256" key="5">
    <source>
        <dbReference type="RuleBase" id="RU362022"/>
    </source>
</evidence>
<dbReference type="EC" id="2.1.1.100" evidence="5"/>
<dbReference type="Pfam" id="PF04140">
    <property type="entry name" value="ICMT"/>
    <property type="match status" value="1"/>
</dbReference>
<accession>A0AAD6XUP6</accession>
<feature type="transmembrane region" description="Helical" evidence="5">
    <location>
        <begin position="89"/>
        <end position="108"/>
    </location>
</feature>
<evidence type="ECO:0000256" key="2">
    <source>
        <dbReference type="ARBA" id="ARBA00022692"/>
    </source>
</evidence>
<feature type="transmembrane region" description="Helical" evidence="5">
    <location>
        <begin position="143"/>
        <end position="165"/>
    </location>
</feature>
<protein>
    <recommendedName>
        <fullName evidence="5">Protein-S-isoprenylcysteine O-methyltransferase</fullName>
        <ecNumber evidence="5">2.1.1.100</ecNumber>
    </recommendedName>
</protein>
<comment type="subcellular location">
    <subcellularLocation>
        <location evidence="5">Endoplasmic reticulum membrane</location>
        <topology evidence="5">Multi-pass membrane protein</topology>
    </subcellularLocation>
    <subcellularLocation>
        <location evidence="1">Membrane</location>
        <topology evidence="1">Multi-pass membrane protein</topology>
    </subcellularLocation>
</comment>
<dbReference type="AlphaFoldDB" id="A0AAD6XUP6"/>
<keyword evidence="3 5" id="KW-1133">Transmembrane helix</keyword>
<sequence length="227" mass="24840">MASTQTTSKIVLLLLGAAFYDRGCLPPTRPPSAGEQMRTDKKLKISWHETLMALALLPHWARFIHWAFICTEAAGIYIKYSQSGVAPPLPPTFIVGSAVLITGASIRLRCFSELGRHFTLAMSVRDNHTLVTSGPYGLVRHPAYTGGLLQLLGAGLVVLGAGSWWSQTGYATPWGVFLAGNFMVCVAVFGYACLRGAKEDEYLAKNFGEQWKSWAQRVPCRYIPGIC</sequence>
<keyword evidence="5" id="KW-0949">S-adenosyl-L-methionine</keyword>
<dbReference type="EMBL" id="JARJCN010000010">
    <property type="protein sequence ID" value="KAJ7097096.1"/>
    <property type="molecule type" value="Genomic_DNA"/>
</dbReference>
<dbReference type="InterPro" id="IPR007269">
    <property type="entry name" value="ICMT_MeTrfase"/>
</dbReference>
<keyword evidence="2 5" id="KW-0812">Transmembrane</keyword>
<dbReference type="Proteomes" id="UP001222325">
    <property type="component" value="Unassembled WGS sequence"/>
</dbReference>
<feature type="transmembrane region" description="Helical" evidence="5">
    <location>
        <begin position="171"/>
        <end position="194"/>
    </location>
</feature>
<dbReference type="GO" id="GO:0032259">
    <property type="term" value="P:methylation"/>
    <property type="evidence" value="ECO:0007669"/>
    <property type="project" value="UniProtKB-KW"/>
</dbReference>
<dbReference type="PANTHER" id="PTHR12714">
    <property type="entry name" value="PROTEIN-S ISOPRENYLCYSTEINE O-METHYLTRANSFERASE"/>
    <property type="match status" value="1"/>
</dbReference>
<evidence type="ECO:0000256" key="1">
    <source>
        <dbReference type="ARBA" id="ARBA00004141"/>
    </source>
</evidence>
<dbReference type="GO" id="GO:0005789">
    <property type="term" value="C:endoplasmic reticulum membrane"/>
    <property type="evidence" value="ECO:0007669"/>
    <property type="project" value="UniProtKB-SubCell"/>
</dbReference>
<comment type="catalytic activity">
    <reaction evidence="5">
        <text>[protein]-C-terminal S-[(2E,6E)-farnesyl]-L-cysteine + S-adenosyl-L-methionine = [protein]-C-terminal S-[(2E,6E)-farnesyl]-L-cysteine methyl ester + S-adenosyl-L-homocysteine</text>
        <dbReference type="Rhea" id="RHEA:21672"/>
        <dbReference type="Rhea" id="RHEA-COMP:12125"/>
        <dbReference type="Rhea" id="RHEA-COMP:12126"/>
        <dbReference type="ChEBI" id="CHEBI:57856"/>
        <dbReference type="ChEBI" id="CHEBI:59789"/>
        <dbReference type="ChEBI" id="CHEBI:90510"/>
        <dbReference type="ChEBI" id="CHEBI:90511"/>
        <dbReference type="EC" id="2.1.1.100"/>
    </reaction>
</comment>
<dbReference type="Gene3D" id="1.20.120.1630">
    <property type="match status" value="1"/>
</dbReference>
<dbReference type="GO" id="GO:0004671">
    <property type="term" value="F:protein C-terminal S-isoprenylcysteine carboxyl O-methyltransferase activity"/>
    <property type="evidence" value="ECO:0007669"/>
    <property type="project" value="UniProtKB-EC"/>
</dbReference>
<comment type="similarity">
    <text evidence="5">Belongs to the class VI-like SAM-binding methyltransferase superfamily. Isoprenylcysteine carboxyl methyltransferase family.</text>
</comment>
<keyword evidence="7" id="KW-1185">Reference proteome</keyword>